<dbReference type="EMBL" id="UINC01103725">
    <property type="protein sequence ID" value="SVC66325.1"/>
    <property type="molecule type" value="Genomic_DNA"/>
</dbReference>
<reference evidence="1" key="1">
    <citation type="submission" date="2018-05" db="EMBL/GenBank/DDBJ databases">
        <authorList>
            <person name="Lanie J.A."/>
            <person name="Ng W.-L."/>
            <person name="Kazmierczak K.M."/>
            <person name="Andrzejewski T.M."/>
            <person name="Davidsen T.M."/>
            <person name="Wayne K.J."/>
            <person name="Tettelin H."/>
            <person name="Glass J.I."/>
            <person name="Rusch D."/>
            <person name="Podicherti R."/>
            <person name="Tsui H.-C.T."/>
            <person name="Winkler M.E."/>
        </authorList>
    </citation>
    <scope>NUCLEOTIDE SEQUENCE</scope>
</reference>
<dbReference type="AlphaFoldDB" id="A0A382P157"/>
<name>A0A382P157_9ZZZZ</name>
<evidence type="ECO:0000313" key="1">
    <source>
        <dbReference type="EMBL" id="SVC66325.1"/>
    </source>
</evidence>
<organism evidence="1">
    <name type="scientific">marine metagenome</name>
    <dbReference type="NCBI Taxonomy" id="408172"/>
    <lineage>
        <taxon>unclassified sequences</taxon>
        <taxon>metagenomes</taxon>
        <taxon>ecological metagenomes</taxon>
    </lineage>
</organism>
<proteinExistence type="predicted"/>
<protein>
    <submittedName>
        <fullName evidence="1">Uncharacterized protein</fullName>
    </submittedName>
</protein>
<accession>A0A382P157</accession>
<gene>
    <name evidence="1" type="ORF">METZ01_LOCUS319179</name>
</gene>
<sequence>MVERQVEMVIFMIDDRAQSGNGSDTIDAVGGLEYLVDALIDRRWKYRSLRSRWKGQKYAPKQIWVVANKADTWWDSQANILWQSQRLREHPIFNPYRPAMVKLQKAGIPCRVSMMATKIGWNVEQTLVDMLTW</sequence>